<sequence length="908" mass="98505">MLLPFFYVLVLAWAAVASTVTLAFPIDNQRPLIARVGQPYIWSFSPSTFKSDGNIAYTVSTLPKWLAFDPQKRSFSGIPTTTDEGNLEVTITAHDTTSSASSTFSICISSFPPPKVNIPLASQFDARNPSMSSVFPVPPDSALTTTHPALRIPRQWSFSIGFRYDTLTGSDRIRYMVLQADGSDLPDWMTFREESLTVNGVVPHDVEEAQTLSLSLFGSDQEGYSAVVLPFDIITATHELVQRQYIPTINVSSENPFTAKVDSQDDFAGLLVDGKGIEPANISSLAIDTSALNWLEFDQASRVLSGNPPAAYAGQTYTLPLTVSAFNQTLHTNCSLAIVPSFFSTATIPAQVLSATRIVNFSLAPYFSNSTNDQSGDINLSSAFDTPEGNCLSFDPNSSILSGTIPDDISVLHIDITFTAFSRRTHSTSHTFLRLSIPPSTKTKDKAYVNPGNLSAAAHRKLTLALAIVFGIIGTVCALGLFFSAFQRCAKVDDGARVDQEAWSESDKRWYGLPAAEKGYGSSLPRNAMELDNPFGDGAELVTPTRAAPDYGGIGLGLRRVMERSGSDPVSTPSSAQSPGVMRKRDFLTRIRQTARNISDKYDSWRKGPVQRPVISKPTLAVTALDGLPETMSHSPSNPFDDANIISYPGSIVITNSPSTSTGDHSIPRRRSDFCPLPPATHAYNGLVRQLSSGSISSAEEGTIHVASKTPSIHSALSKRPRLVPFTSATRVPMPRTPPEEEDPSGSPSRRVPSQKAVVLKESVRNSAADELSVGIHYVRTLGGDQDGQMTPTTSTHGRSSFSSPESSHLVHEPSSNMLKAVQIRVGETFKLPVAVPDYVATRKLEAKMIPGRTWPDFLQVDLNAHKHGDEVELYGCPAMRHVGEYRIGIYTVEDHSCVSRVDLRIVA</sequence>
<keyword evidence="6" id="KW-1185">Reference proteome</keyword>
<dbReference type="GeneID" id="59342834"/>
<evidence type="ECO:0000313" key="5">
    <source>
        <dbReference type="EMBL" id="KAF7309753.1"/>
    </source>
</evidence>
<feature type="domain" description="Dystroglycan-type cadherin-like" evidence="4">
    <location>
        <begin position="21"/>
        <end position="115"/>
    </location>
</feature>
<accession>A0A8H6WCH3</accession>
<evidence type="ECO:0000256" key="2">
    <source>
        <dbReference type="SAM" id="Phobius"/>
    </source>
</evidence>
<dbReference type="GO" id="GO:0005509">
    <property type="term" value="F:calcium ion binding"/>
    <property type="evidence" value="ECO:0007669"/>
    <property type="project" value="InterPro"/>
</dbReference>
<dbReference type="SUPFAM" id="SSF49313">
    <property type="entry name" value="Cadherin-like"/>
    <property type="match status" value="2"/>
</dbReference>
<feature type="region of interest" description="Disordered" evidence="1">
    <location>
        <begin position="710"/>
        <end position="758"/>
    </location>
</feature>
<dbReference type="Pfam" id="PF05345">
    <property type="entry name" value="He_PIG"/>
    <property type="match status" value="1"/>
</dbReference>
<name>A0A8H6WCH3_9AGAR</name>
<protein>
    <submittedName>
        <fullName evidence="5">MFS domain-containing protein</fullName>
    </submittedName>
</protein>
<gene>
    <name evidence="5" type="ORF">MIND_00347100</name>
</gene>
<dbReference type="InterPro" id="IPR006644">
    <property type="entry name" value="Cadg"/>
</dbReference>
<proteinExistence type="predicted"/>
<feature type="chain" id="PRO_5034334357" evidence="3">
    <location>
        <begin position="24"/>
        <end position="908"/>
    </location>
</feature>
<keyword evidence="2" id="KW-0812">Transmembrane</keyword>
<feature type="compositionally biased region" description="Polar residues" evidence="1">
    <location>
        <begin position="788"/>
        <end position="807"/>
    </location>
</feature>
<reference evidence="5" key="1">
    <citation type="submission" date="2020-05" db="EMBL/GenBank/DDBJ databases">
        <title>Mycena genomes resolve the evolution of fungal bioluminescence.</title>
        <authorList>
            <person name="Tsai I.J."/>
        </authorList>
    </citation>
    <scope>NUCLEOTIDE SEQUENCE</scope>
    <source>
        <strain evidence="5">171206Taipei</strain>
    </source>
</reference>
<dbReference type="InterPro" id="IPR013783">
    <property type="entry name" value="Ig-like_fold"/>
</dbReference>
<evidence type="ECO:0000256" key="1">
    <source>
        <dbReference type="SAM" id="MobiDB-lite"/>
    </source>
</evidence>
<dbReference type="Gene3D" id="2.60.40.10">
    <property type="entry name" value="Immunoglobulins"/>
    <property type="match status" value="3"/>
</dbReference>
<organism evidence="5 6">
    <name type="scientific">Mycena indigotica</name>
    <dbReference type="NCBI Taxonomy" id="2126181"/>
    <lineage>
        <taxon>Eukaryota</taxon>
        <taxon>Fungi</taxon>
        <taxon>Dikarya</taxon>
        <taxon>Basidiomycota</taxon>
        <taxon>Agaricomycotina</taxon>
        <taxon>Agaricomycetes</taxon>
        <taxon>Agaricomycetidae</taxon>
        <taxon>Agaricales</taxon>
        <taxon>Marasmiineae</taxon>
        <taxon>Mycenaceae</taxon>
        <taxon>Mycena</taxon>
    </lineage>
</organism>
<dbReference type="Proteomes" id="UP000636479">
    <property type="component" value="Unassembled WGS sequence"/>
</dbReference>
<dbReference type="EMBL" id="JACAZF010000003">
    <property type="protein sequence ID" value="KAF7309753.1"/>
    <property type="molecule type" value="Genomic_DNA"/>
</dbReference>
<dbReference type="OrthoDB" id="414243at2759"/>
<feature type="signal peptide" evidence="3">
    <location>
        <begin position="1"/>
        <end position="23"/>
    </location>
</feature>
<dbReference type="InterPro" id="IPR015919">
    <property type="entry name" value="Cadherin-like_sf"/>
</dbReference>
<keyword evidence="2" id="KW-0472">Membrane</keyword>
<evidence type="ECO:0000259" key="4">
    <source>
        <dbReference type="SMART" id="SM00736"/>
    </source>
</evidence>
<keyword evidence="2" id="KW-1133">Transmembrane helix</keyword>
<dbReference type="RefSeq" id="XP_037223203.1">
    <property type="nucleotide sequence ID" value="XM_037360318.1"/>
</dbReference>
<dbReference type="GO" id="GO:0016020">
    <property type="term" value="C:membrane"/>
    <property type="evidence" value="ECO:0007669"/>
    <property type="project" value="InterPro"/>
</dbReference>
<evidence type="ECO:0000313" key="6">
    <source>
        <dbReference type="Proteomes" id="UP000636479"/>
    </source>
</evidence>
<dbReference type="SMART" id="SM00736">
    <property type="entry name" value="CADG"/>
    <property type="match status" value="1"/>
</dbReference>
<dbReference type="AlphaFoldDB" id="A0A8H6WCH3"/>
<feature type="transmembrane region" description="Helical" evidence="2">
    <location>
        <begin position="462"/>
        <end position="483"/>
    </location>
</feature>
<evidence type="ECO:0000256" key="3">
    <source>
        <dbReference type="SAM" id="SignalP"/>
    </source>
</evidence>
<feature type="region of interest" description="Disordered" evidence="1">
    <location>
        <begin position="782"/>
        <end position="812"/>
    </location>
</feature>
<keyword evidence="3" id="KW-0732">Signal</keyword>
<comment type="caution">
    <text evidence="5">The sequence shown here is derived from an EMBL/GenBank/DDBJ whole genome shotgun (WGS) entry which is preliminary data.</text>
</comment>